<dbReference type="Proteomes" id="UP001313282">
    <property type="component" value="Unassembled WGS sequence"/>
</dbReference>
<feature type="region of interest" description="Disordered" evidence="2">
    <location>
        <begin position="1"/>
        <end position="27"/>
    </location>
</feature>
<dbReference type="PROSITE" id="PS50157">
    <property type="entry name" value="ZINC_FINGER_C2H2_2"/>
    <property type="match status" value="1"/>
</dbReference>
<feature type="region of interest" description="Disordered" evidence="2">
    <location>
        <begin position="203"/>
        <end position="226"/>
    </location>
</feature>
<protein>
    <recommendedName>
        <fullName evidence="3">C2H2-type domain-containing protein</fullName>
    </recommendedName>
</protein>
<dbReference type="InterPro" id="IPR013087">
    <property type="entry name" value="Znf_C2H2_type"/>
</dbReference>
<accession>A0AAN8RCK2</accession>
<dbReference type="EMBL" id="JAVHNR010000004">
    <property type="protein sequence ID" value="KAK6344636.1"/>
    <property type="molecule type" value="Genomic_DNA"/>
</dbReference>
<keyword evidence="1" id="KW-0479">Metal-binding</keyword>
<dbReference type="Gene3D" id="3.30.160.60">
    <property type="entry name" value="Classic Zinc Finger"/>
    <property type="match status" value="1"/>
</dbReference>
<proteinExistence type="predicted"/>
<feature type="compositionally biased region" description="Polar residues" evidence="2">
    <location>
        <begin position="60"/>
        <end position="74"/>
    </location>
</feature>
<name>A0AAN8RCK2_9PEZI</name>
<dbReference type="PROSITE" id="PS00028">
    <property type="entry name" value="ZINC_FINGER_C2H2_1"/>
    <property type="match status" value="1"/>
</dbReference>
<keyword evidence="1" id="KW-0862">Zinc</keyword>
<evidence type="ECO:0000256" key="1">
    <source>
        <dbReference type="PROSITE-ProRule" id="PRU00042"/>
    </source>
</evidence>
<keyword evidence="1" id="KW-0863">Zinc-finger</keyword>
<evidence type="ECO:0000256" key="2">
    <source>
        <dbReference type="SAM" id="MobiDB-lite"/>
    </source>
</evidence>
<reference evidence="4 5" key="1">
    <citation type="submission" date="2019-10" db="EMBL/GenBank/DDBJ databases">
        <authorList>
            <person name="Palmer J.M."/>
        </authorList>
    </citation>
    <scope>NUCLEOTIDE SEQUENCE [LARGE SCALE GENOMIC DNA]</scope>
    <source>
        <strain evidence="4 5">TWF718</strain>
    </source>
</reference>
<gene>
    <name evidence="4" type="ORF">TWF718_006594</name>
</gene>
<feature type="region of interest" description="Disordered" evidence="2">
    <location>
        <begin position="51"/>
        <end position="74"/>
    </location>
</feature>
<evidence type="ECO:0000259" key="3">
    <source>
        <dbReference type="PROSITE" id="PS50157"/>
    </source>
</evidence>
<dbReference type="AlphaFoldDB" id="A0AAN8RCK2"/>
<evidence type="ECO:0000313" key="4">
    <source>
        <dbReference type="EMBL" id="KAK6344636.1"/>
    </source>
</evidence>
<organism evidence="4 5">
    <name type="scientific">Orbilia javanica</name>
    <dbReference type="NCBI Taxonomy" id="47235"/>
    <lineage>
        <taxon>Eukaryota</taxon>
        <taxon>Fungi</taxon>
        <taxon>Dikarya</taxon>
        <taxon>Ascomycota</taxon>
        <taxon>Pezizomycotina</taxon>
        <taxon>Orbiliomycetes</taxon>
        <taxon>Orbiliales</taxon>
        <taxon>Orbiliaceae</taxon>
        <taxon>Orbilia</taxon>
    </lineage>
</organism>
<keyword evidence="5" id="KW-1185">Reference proteome</keyword>
<feature type="domain" description="C2H2-type" evidence="3">
    <location>
        <begin position="189"/>
        <end position="219"/>
    </location>
</feature>
<sequence>MNSNGLPDVPDQLLGGASKIRPPNPGQNEPWMLMAIYNTESEIISPRNFSANPAEEASRNDSNSGVTESNASTQPVLTTCTNTRQTAGLQLSGPIPNTRTTRMRTQDSILDLEQIKNLSLSDQQQLIQNPKVTKLDLRDQIYLHQVLMDSLVKEYRSKIEDLGFCGDDGKNQAVAQKNKNVSPDGVARYQCLVEGCEKDFSRDRDRERHRRTVHANEGTGPNRAPRRGYACLEPGCERRNLSFSRKDNATAHGLNSADAARLVGEVPVSGADQKTSITHAQLIAARGVHGSGFRDGEIHVAPPNFTDFSAGLGNALNMEPVHQELWSTTGGDIYCGRVQRGVDFNTIAVSGSQIILPPQEYNHASTQFSQDLGDIGLQMYGQLRPFIGEEFVGGLTDVAGCEVASNFQGANEGVGEILIGYARPGAQDA</sequence>
<dbReference type="GO" id="GO:0008270">
    <property type="term" value="F:zinc ion binding"/>
    <property type="evidence" value="ECO:0007669"/>
    <property type="project" value="UniProtKB-KW"/>
</dbReference>
<evidence type="ECO:0000313" key="5">
    <source>
        <dbReference type="Proteomes" id="UP001313282"/>
    </source>
</evidence>
<comment type="caution">
    <text evidence="4">The sequence shown here is derived from an EMBL/GenBank/DDBJ whole genome shotgun (WGS) entry which is preliminary data.</text>
</comment>